<feature type="region of interest" description="Disordered" evidence="1">
    <location>
        <begin position="1"/>
        <end position="20"/>
    </location>
</feature>
<sequence length="225" mass="25069">MANKEQSYPSRLNKKKNNNNRSNSILNIMIALVFTLVIIIGATLIFGGRDDSAEPESVEVAPETENQTSEEDAVTAEENDLEEEQAEEEAAKEEEEEEAKDEEEEETKGGTITREDSNDPIVSETIVNTSWEPIGTSQSGDHVSSYQKNSVDWNEKIEAVTYATGLSENEMYVMMVQNGGGPQKSIATVQSKDQSEKYRVFLTWVDGEGWKPEKMDVLKTLDGAY</sequence>
<evidence type="ECO:0000259" key="3">
    <source>
        <dbReference type="Pfam" id="PF07423"/>
    </source>
</evidence>
<organism evidence="4 5">
    <name type="scientific">Planococcus dechangensis</name>
    <dbReference type="NCBI Taxonomy" id="1176255"/>
    <lineage>
        <taxon>Bacteria</taxon>
        <taxon>Bacillati</taxon>
        <taxon>Bacillota</taxon>
        <taxon>Bacilli</taxon>
        <taxon>Bacillales</taxon>
        <taxon>Caryophanaceae</taxon>
        <taxon>Planococcus</taxon>
    </lineage>
</organism>
<gene>
    <name evidence="4" type="ORF">ACFO5U_03605</name>
</gene>
<evidence type="ECO:0000256" key="2">
    <source>
        <dbReference type="SAM" id="Phobius"/>
    </source>
</evidence>
<keyword evidence="2" id="KW-0812">Transmembrane</keyword>
<keyword evidence="2" id="KW-1133">Transmembrane helix</keyword>
<dbReference type="Pfam" id="PF07423">
    <property type="entry name" value="DUF1510"/>
    <property type="match status" value="1"/>
</dbReference>
<proteinExistence type="predicted"/>
<evidence type="ECO:0000256" key="1">
    <source>
        <dbReference type="SAM" id="MobiDB-lite"/>
    </source>
</evidence>
<name>A0ABV9M7X4_9BACL</name>
<dbReference type="EMBL" id="JBHSGL010000005">
    <property type="protein sequence ID" value="MFC4711921.1"/>
    <property type="molecule type" value="Genomic_DNA"/>
</dbReference>
<feature type="transmembrane region" description="Helical" evidence="2">
    <location>
        <begin position="24"/>
        <end position="47"/>
    </location>
</feature>
<feature type="region of interest" description="Disordered" evidence="1">
    <location>
        <begin position="52"/>
        <end position="121"/>
    </location>
</feature>
<keyword evidence="5" id="KW-1185">Reference proteome</keyword>
<feature type="compositionally biased region" description="Acidic residues" evidence="1">
    <location>
        <begin position="68"/>
        <end position="106"/>
    </location>
</feature>
<accession>A0ABV9M7X4</accession>
<evidence type="ECO:0000313" key="5">
    <source>
        <dbReference type="Proteomes" id="UP001595932"/>
    </source>
</evidence>
<reference evidence="5" key="1">
    <citation type="journal article" date="2019" name="Int. J. Syst. Evol. Microbiol.">
        <title>The Global Catalogue of Microorganisms (GCM) 10K type strain sequencing project: providing services to taxonomists for standard genome sequencing and annotation.</title>
        <authorList>
            <consortium name="The Broad Institute Genomics Platform"/>
            <consortium name="The Broad Institute Genome Sequencing Center for Infectious Disease"/>
            <person name="Wu L."/>
            <person name="Ma J."/>
        </authorList>
    </citation>
    <scope>NUCLEOTIDE SEQUENCE [LARGE SCALE GENOMIC DNA]</scope>
    <source>
        <strain evidence="5">CGMCC 1.12151</strain>
    </source>
</reference>
<dbReference type="Proteomes" id="UP001595932">
    <property type="component" value="Unassembled WGS sequence"/>
</dbReference>
<feature type="domain" description="DUF1510" evidence="3">
    <location>
        <begin position="126"/>
        <end position="218"/>
    </location>
</feature>
<evidence type="ECO:0000313" key="4">
    <source>
        <dbReference type="EMBL" id="MFC4711921.1"/>
    </source>
</evidence>
<protein>
    <submittedName>
        <fullName evidence="4">YrrS family protein</fullName>
    </submittedName>
</protein>
<keyword evidence="2" id="KW-0472">Membrane</keyword>
<dbReference type="InterPro" id="IPR009988">
    <property type="entry name" value="DUF1510"/>
</dbReference>
<dbReference type="RefSeq" id="WP_377276782.1">
    <property type="nucleotide sequence ID" value="NZ_JBHSGL010000005.1"/>
</dbReference>
<comment type="caution">
    <text evidence="4">The sequence shown here is derived from an EMBL/GenBank/DDBJ whole genome shotgun (WGS) entry which is preliminary data.</text>
</comment>